<dbReference type="EMBL" id="KZ825813">
    <property type="protein sequence ID" value="PYH98273.1"/>
    <property type="molecule type" value="Genomic_DNA"/>
</dbReference>
<feature type="region of interest" description="Disordered" evidence="1">
    <location>
        <begin position="76"/>
        <end position="130"/>
    </location>
</feature>
<proteinExistence type="predicted"/>
<feature type="compositionally biased region" description="Polar residues" evidence="1">
    <location>
        <begin position="86"/>
        <end position="111"/>
    </location>
</feature>
<keyword evidence="4" id="KW-1185">Reference proteome</keyword>
<evidence type="ECO:0000313" key="3">
    <source>
        <dbReference type="EMBL" id="PYH98273.1"/>
    </source>
</evidence>
<accession>A0A319E3H5</accession>
<dbReference type="OrthoDB" id="4504815at2759"/>
<dbReference type="Proteomes" id="UP000247810">
    <property type="component" value="Unassembled WGS sequence"/>
</dbReference>
<feature type="compositionally biased region" description="Basic and acidic residues" evidence="1">
    <location>
        <begin position="112"/>
        <end position="122"/>
    </location>
</feature>
<evidence type="ECO:0000256" key="1">
    <source>
        <dbReference type="SAM" id="MobiDB-lite"/>
    </source>
</evidence>
<dbReference type="VEuPathDB" id="FungiDB:BO71DRAFT_395382"/>
<gene>
    <name evidence="3" type="ORF">BO71DRAFT_395382</name>
</gene>
<feature type="signal peptide" evidence="2">
    <location>
        <begin position="1"/>
        <end position="25"/>
    </location>
</feature>
<feature type="chain" id="PRO_5016312090" evidence="2">
    <location>
        <begin position="26"/>
        <end position="272"/>
    </location>
</feature>
<protein>
    <submittedName>
        <fullName evidence="3">Uncharacterized protein</fullName>
    </submittedName>
</protein>
<name>A0A319E3H5_9EURO</name>
<dbReference type="AlphaFoldDB" id="A0A319E3H5"/>
<sequence>MWLANITAQKAFAVAALFLTSGVSAAAIPSGLLDPASVSVAPAFATDVATSTQIATTGADGKPTPVPVADIPECRDCRDEDEDDQTTPSSLESVPVITVSSDDNSSDAPSKTTREPATEAKRAATATKSESKYAKLEKTLGKTPEVGQGYAIKIRSERNEASGVKYVDHYLIVVGYVSQTTEGNTVYLKFDSACYDIEVKDNKIEFKDKSDKTWYDFDGKFEVLGKIKSGLTHVEIEDYGNSIATAMDKKGYNLLTNNCRDFVMKLYKKIKA</sequence>
<reference evidence="3 4" key="1">
    <citation type="submission" date="2018-02" db="EMBL/GenBank/DDBJ databases">
        <title>The genomes of Aspergillus section Nigri reveals drivers in fungal speciation.</title>
        <authorList>
            <consortium name="DOE Joint Genome Institute"/>
            <person name="Vesth T.C."/>
            <person name="Nybo J."/>
            <person name="Theobald S."/>
            <person name="Brandl J."/>
            <person name="Frisvad J.C."/>
            <person name="Nielsen K.F."/>
            <person name="Lyhne E.K."/>
            <person name="Kogle M.E."/>
            <person name="Kuo A."/>
            <person name="Riley R."/>
            <person name="Clum A."/>
            <person name="Nolan M."/>
            <person name="Lipzen A."/>
            <person name="Salamov A."/>
            <person name="Henrissat B."/>
            <person name="Wiebenga A."/>
            <person name="De vries R.P."/>
            <person name="Grigoriev I.V."/>
            <person name="Mortensen U.H."/>
            <person name="Andersen M.R."/>
            <person name="Baker S.E."/>
        </authorList>
    </citation>
    <scope>NUCLEOTIDE SEQUENCE [LARGE SCALE GENOMIC DNA]</scope>
    <source>
        <strain evidence="3 4">CBS 707.79</strain>
    </source>
</reference>
<keyword evidence="2" id="KW-0732">Signal</keyword>
<evidence type="ECO:0000256" key="2">
    <source>
        <dbReference type="SAM" id="SignalP"/>
    </source>
</evidence>
<organism evidence="3 4">
    <name type="scientific">Aspergillus ellipticus CBS 707.79</name>
    <dbReference type="NCBI Taxonomy" id="1448320"/>
    <lineage>
        <taxon>Eukaryota</taxon>
        <taxon>Fungi</taxon>
        <taxon>Dikarya</taxon>
        <taxon>Ascomycota</taxon>
        <taxon>Pezizomycotina</taxon>
        <taxon>Eurotiomycetes</taxon>
        <taxon>Eurotiomycetidae</taxon>
        <taxon>Eurotiales</taxon>
        <taxon>Aspergillaceae</taxon>
        <taxon>Aspergillus</taxon>
        <taxon>Aspergillus subgen. Circumdati</taxon>
    </lineage>
</organism>
<evidence type="ECO:0000313" key="4">
    <source>
        <dbReference type="Proteomes" id="UP000247810"/>
    </source>
</evidence>